<evidence type="ECO:0000259" key="4">
    <source>
        <dbReference type="Pfam" id="PF12862"/>
    </source>
</evidence>
<proteinExistence type="predicted"/>
<dbReference type="Gene3D" id="3.40.50.300">
    <property type="entry name" value="P-loop containing nucleotide triphosphate hydrolases"/>
    <property type="match status" value="1"/>
</dbReference>
<feature type="transmembrane region" description="Helical" evidence="3">
    <location>
        <begin position="12"/>
        <end position="31"/>
    </location>
</feature>
<dbReference type="InterPro" id="IPR027417">
    <property type="entry name" value="P-loop_NTPase"/>
</dbReference>
<evidence type="ECO:0000256" key="1">
    <source>
        <dbReference type="ARBA" id="ARBA00022737"/>
    </source>
</evidence>
<dbReference type="InterPro" id="IPR019734">
    <property type="entry name" value="TPR_rpt"/>
</dbReference>
<evidence type="ECO:0000259" key="5">
    <source>
        <dbReference type="Pfam" id="PF13191"/>
    </source>
</evidence>
<dbReference type="Pfam" id="PF13374">
    <property type="entry name" value="TPR_10"/>
    <property type="match status" value="1"/>
</dbReference>
<comment type="caution">
    <text evidence="6">The sequence shown here is derived from an EMBL/GenBank/DDBJ whole genome shotgun (WGS) entry which is preliminary data.</text>
</comment>
<dbReference type="EMBL" id="BAAARA010000003">
    <property type="protein sequence ID" value="GAA2338310.1"/>
    <property type="molecule type" value="Genomic_DNA"/>
</dbReference>
<name>A0ABP5STH5_9PSEU</name>
<dbReference type="SMART" id="SM00028">
    <property type="entry name" value="TPR"/>
    <property type="match status" value="7"/>
</dbReference>
<evidence type="ECO:0000313" key="6">
    <source>
        <dbReference type="EMBL" id="GAA2338310.1"/>
    </source>
</evidence>
<reference evidence="7" key="1">
    <citation type="journal article" date="2019" name="Int. J. Syst. Evol. Microbiol.">
        <title>The Global Catalogue of Microorganisms (GCM) 10K type strain sequencing project: providing services to taxonomists for standard genome sequencing and annotation.</title>
        <authorList>
            <consortium name="The Broad Institute Genomics Platform"/>
            <consortium name="The Broad Institute Genome Sequencing Center for Infectious Disease"/>
            <person name="Wu L."/>
            <person name="Ma J."/>
        </authorList>
    </citation>
    <scope>NUCLEOTIDE SEQUENCE [LARGE SCALE GENOMIC DNA]</scope>
    <source>
        <strain evidence="7">JCM 16221</strain>
    </source>
</reference>
<keyword evidence="3" id="KW-1133">Transmembrane helix</keyword>
<evidence type="ECO:0000256" key="2">
    <source>
        <dbReference type="ARBA" id="ARBA00022803"/>
    </source>
</evidence>
<gene>
    <name evidence="6" type="ORF">GCM10009854_13240</name>
</gene>
<dbReference type="SUPFAM" id="SSF52540">
    <property type="entry name" value="P-loop containing nucleoside triphosphate hydrolases"/>
    <property type="match status" value="1"/>
</dbReference>
<dbReference type="Pfam" id="PF13191">
    <property type="entry name" value="AAA_16"/>
    <property type="match status" value="1"/>
</dbReference>
<feature type="domain" description="Anaphase-promoting complex subunit 5" evidence="4">
    <location>
        <begin position="554"/>
        <end position="572"/>
    </location>
</feature>
<dbReference type="InterPro" id="IPR011990">
    <property type="entry name" value="TPR-like_helical_dom_sf"/>
</dbReference>
<dbReference type="SUPFAM" id="SSF48452">
    <property type="entry name" value="TPR-like"/>
    <property type="match status" value="2"/>
</dbReference>
<dbReference type="Pfam" id="PF12862">
    <property type="entry name" value="ANAPC5"/>
    <property type="match status" value="4"/>
</dbReference>
<evidence type="ECO:0000256" key="3">
    <source>
        <dbReference type="SAM" id="Phobius"/>
    </source>
</evidence>
<organism evidence="6 7">
    <name type="scientific">Saccharopolyspora halophila</name>
    <dbReference type="NCBI Taxonomy" id="405551"/>
    <lineage>
        <taxon>Bacteria</taxon>
        <taxon>Bacillati</taxon>
        <taxon>Actinomycetota</taxon>
        <taxon>Actinomycetes</taxon>
        <taxon>Pseudonocardiales</taxon>
        <taxon>Pseudonocardiaceae</taxon>
        <taxon>Saccharopolyspora</taxon>
    </lineage>
</organism>
<feature type="domain" description="Anaphase-promoting complex subunit 5" evidence="4">
    <location>
        <begin position="732"/>
        <end position="756"/>
    </location>
</feature>
<evidence type="ECO:0000313" key="7">
    <source>
        <dbReference type="Proteomes" id="UP001501218"/>
    </source>
</evidence>
<protein>
    <submittedName>
        <fullName evidence="6">Tetratricopeptide repeat protein</fullName>
    </submittedName>
</protein>
<keyword evidence="1" id="KW-0677">Repeat</keyword>
<accession>A0ABP5STH5</accession>
<dbReference type="Gene3D" id="1.25.40.10">
    <property type="entry name" value="Tetratricopeptide repeat domain"/>
    <property type="match status" value="2"/>
</dbReference>
<sequence length="885" mass="96629">MTAMRLGALFRFVWYALLTGVAGWAATGAFSEGWKPWGPIVAAVAAGATGTFVGEAINARRKFVEDKRAHRQTLSEAQAHPAADLRSKAALLRPERAVVGFVGRKDELQQLKAWCGDESGSPSLLMVGAGGVGKTRLAKELTDTQSSRKWTCTSIKPEKSVVEAVNAAAATNKRQLLVIDYAETRTDLHAMLAELAAQEAAGKTGKLRVLLIARHAGEWWDDLRTTDSDATRSLVTRTSIMRLEPELDADHDNRRTIQEAMPYYAKALGRPTPDFEIGLAEAEPLPVLVLHTAALVAVLDDAEGTGSATLYADNGVLDRLLGHERALWKSSARQVGIAIRPLILEQVIAVITLIFDSSSDEAAVRDALRRVPELTDSDESTIRALESWLHQLYPGADHTVDRLRPDLVAERHAVTQMHAAPELRQTCFANLPDTQATQALTVLTRATSHHQRARDILAQVLRNNLPGLASPAISVAVRTGTILGDILASSAADAELSIDELRTLHAKIPNLTVALSTANAVVAQRICNSLPGETTSHEVSSWKTTFSVALAGNGRWEEALEAITEAVTIRRDLAKQRPETFLPDLAMALSNQSADLAVLGRREEALEASTESAKIYRNLATQHPDSFHADLAMALNNQANQMANLGRREEALQASTEAADINRELATQHPDAFLPDLATTLNTQSLQFASLGRRKESLEAITEAVTIRRDLAKERPDAFHSSLGGALSNQSIQLEYLRRNEEALEAITEAVNIFRDLTKQRPDAFLPDLATTLNNQLRPLALSGRREDALEAITEAVKIRRKLATQHPDVFNPDLAMSLNNHASLLAALGRREEALKAATEAVKIRRKLAAKWPYVFNDDLENSLALLRKIQEVDSQTNPHPPNQ</sequence>
<feature type="domain" description="Orc1-like AAA ATPase" evidence="5">
    <location>
        <begin position="101"/>
        <end position="239"/>
    </location>
</feature>
<keyword evidence="2" id="KW-0802">TPR repeat</keyword>
<dbReference type="Proteomes" id="UP001501218">
    <property type="component" value="Unassembled WGS sequence"/>
</dbReference>
<feature type="domain" description="Anaphase-promoting complex subunit 5" evidence="4">
    <location>
        <begin position="630"/>
        <end position="665"/>
    </location>
</feature>
<keyword evidence="7" id="KW-1185">Reference proteome</keyword>
<dbReference type="PANTHER" id="PTHR45641:SF19">
    <property type="entry name" value="NEPHROCYSTIN-3"/>
    <property type="match status" value="1"/>
</dbReference>
<keyword evidence="3" id="KW-0472">Membrane</keyword>
<keyword evidence="3" id="KW-0812">Transmembrane</keyword>
<feature type="domain" description="Anaphase-promoting complex subunit 5" evidence="4">
    <location>
        <begin position="681"/>
        <end position="710"/>
    </location>
</feature>
<dbReference type="InterPro" id="IPR041664">
    <property type="entry name" value="AAA_16"/>
</dbReference>
<dbReference type="InterPro" id="IPR026000">
    <property type="entry name" value="Apc5_dom"/>
</dbReference>
<dbReference type="PANTHER" id="PTHR45641">
    <property type="entry name" value="TETRATRICOPEPTIDE REPEAT PROTEIN (AFU_ORTHOLOGUE AFUA_6G03870)"/>
    <property type="match status" value="1"/>
</dbReference>